<evidence type="ECO:0000313" key="11">
    <source>
        <dbReference type="Proteomes" id="UP000295292"/>
    </source>
</evidence>
<dbReference type="SUPFAM" id="SSF49464">
    <property type="entry name" value="Carboxypeptidase regulatory domain-like"/>
    <property type="match status" value="1"/>
</dbReference>
<dbReference type="InterPro" id="IPR008969">
    <property type="entry name" value="CarboxyPept-like_regulatory"/>
</dbReference>
<protein>
    <submittedName>
        <fullName evidence="10">TonB-linked SusC/RagA family outer membrane protein</fullName>
    </submittedName>
</protein>
<keyword evidence="2 7" id="KW-0813">Transport</keyword>
<evidence type="ECO:0000259" key="9">
    <source>
        <dbReference type="Pfam" id="PF07715"/>
    </source>
</evidence>
<keyword evidence="3 7" id="KW-1134">Transmembrane beta strand</keyword>
<dbReference type="Gene3D" id="2.170.130.10">
    <property type="entry name" value="TonB-dependent receptor, plug domain"/>
    <property type="match status" value="1"/>
</dbReference>
<dbReference type="InterPro" id="IPR012910">
    <property type="entry name" value="Plug_dom"/>
</dbReference>
<dbReference type="Gene3D" id="2.60.40.1120">
    <property type="entry name" value="Carboxypeptidase-like, regulatory domain"/>
    <property type="match status" value="1"/>
</dbReference>
<keyword evidence="6 7" id="KW-0998">Cell outer membrane</keyword>
<evidence type="ECO:0000259" key="8">
    <source>
        <dbReference type="Pfam" id="PF07660"/>
    </source>
</evidence>
<comment type="similarity">
    <text evidence="7">Belongs to the TonB-dependent receptor family.</text>
</comment>
<dbReference type="PROSITE" id="PS52016">
    <property type="entry name" value="TONB_DEPENDENT_REC_3"/>
    <property type="match status" value="1"/>
</dbReference>
<dbReference type="OrthoDB" id="9768177at2"/>
<accession>A0A4R6WJG5</accession>
<dbReference type="AlphaFoldDB" id="A0A4R6WJG5"/>
<keyword evidence="11" id="KW-1185">Reference proteome</keyword>
<organism evidence="10 11">
    <name type="scientific">Sphingobacterium yanglingense</name>
    <dbReference type="NCBI Taxonomy" id="1437280"/>
    <lineage>
        <taxon>Bacteria</taxon>
        <taxon>Pseudomonadati</taxon>
        <taxon>Bacteroidota</taxon>
        <taxon>Sphingobacteriia</taxon>
        <taxon>Sphingobacteriales</taxon>
        <taxon>Sphingobacteriaceae</taxon>
        <taxon>Sphingobacterium</taxon>
    </lineage>
</organism>
<reference evidence="10 11" key="1">
    <citation type="submission" date="2019-03" db="EMBL/GenBank/DDBJ databases">
        <title>Genomic Encyclopedia of Archaeal and Bacterial Type Strains, Phase II (KMG-II): from individual species to whole genera.</title>
        <authorList>
            <person name="Goeker M."/>
        </authorList>
    </citation>
    <scope>NUCLEOTIDE SEQUENCE [LARGE SCALE GENOMIC DNA]</scope>
    <source>
        <strain evidence="10 11">DSM 28353</strain>
    </source>
</reference>
<dbReference type="InterPro" id="IPR023996">
    <property type="entry name" value="TonB-dep_OMP_SusC/RagA"/>
</dbReference>
<feature type="domain" description="TonB-dependent receptor plug" evidence="9">
    <location>
        <begin position="224"/>
        <end position="336"/>
    </location>
</feature>
<evidence type="ECO:0000256" key="7">
    <source>
        <dbReference type="PROSITE-ProRule" id="PRU01360"/>
    </source>
</evidence>
<name>A0A4R6WJG5_9SPHI</name>
<dbReference type="NCBIfam" id="TIGR04057">
    <property type="entry name" value="SusC_RagA_signa"/>
    <property type="match status" value="1"/>
</dbReference>
<dbReference type="InterPro" id="IPR039426">
    <property type="entry name" value="TonB-dep_rcpt-like"/>
</dbReference>
<dbReference type="InterPro" id="IPR011662">
    <property type="entry name" value="Secretin/TonB_short_N"/>
</dbReference>
<evidence type="ECO:0000256" key="6">
    <source>
        <dbReference type="ARBA" id="ARBA00023237"/>
    </source>
</evidence>
<dbReference type="Gene3D" id="2.40.170.20">
    <property type="entry name" value="TonB-dependent receptor, beta-barrel domain"/>
    <property type="match status" value="1"/>
</dbReference>
<evidence type="ECO:0000256" key="1">
    <source>
        <dbReference type="ARBA" id="ARBA00004571"/>
    </source>
</evidence>
<keyword evidence="4 7" id="KW-0812">Transmembrane</keyword>
<evidence type="ECO:0000313" key="10">
    <source>
        <dbReference type="EMBL" id="TDQ78114.1"/>
    </source>
</evidence>
<feature type="domain" description="Secretin/TonB short N-terminal" evidence="8">
    <location>
        <begin position="67"/>
        <end position="118"/>
    </location>
</feature>
<evidence type="ECO:0000256" key="5">
    <source>
        <dbReference type="ARBA" id="ARBA00023136"/>
    </source>
</evidence>
<dbReference type="InterPro" id="IPR037066">
    <property type="entry name" value="Plug_dom_sf"/>
</dbReference>
<dbReference type="EMBL" id="SNYV01000013">
    <property type="protein sequence ID" value="TDQ78114.1"/>
    <property type="molecule type" value="Genomic_DNA"/>
</dbReference>
<comment type="caution">
    <text evidence="10">The sequence shown here is derived from an EMBL/GenBank/DDBJ whole genome shotgun (WGS) entry which is preliminary data.</text>
</comment>
<dbReference type="Pfam" id="PF07660">
    <property type="entry name" value="STN"/>
    <property type="match status" value="1"/>
</dbReference>
<gene>
    <name evidence="10" type="ORF">CLV99_2092</name>
</gene>
<dbReference type="SUPFAM" id="SSF56935">
    <property type="entry name" value="Porins"/>
    <property type="match status" value="1"/>
</dbReference>
<dbReference type="Proteomes" id="UP000295292">
    <property type="component" value="Unassembled WGS sequence"/>
</dbReference>
<dbReference type="Pfam" id="PF13715">
    <property type="entry name" value="CarbopepD_reg_2"/>
    <property type="match status" value="1"/>
</dbReference>
<dbReference type="Pfam" id="PF07715">
    <property type="entry name" value="Plug"/>
    <property type="match status" value="1"/>
</dbReference>
<dbReference type="RefSeq" id="WP_133584366.1">
    <property type="nucleotide sequence ID" value="NZ_SNYV01000013.1"/>
</dbReference>
<evidence type="ECO:0000256" key="3">
    <source>
        <dbReference type="ARBA" id="ARBA00022452"/>
    </source>
</evidence>
<comment type="subcellular location">
    <subcellularLocation>
        <location evidence="1 7">Cell outer membrane</location>
        <topology evidence="1 7">Multi-pass membrane protein</topology>
    </subcellularLocation>
</comment>
<keyword evidence="5 7" id="KW-0472">Membrane</keyword>
<dbReference type="InterPro" id="IPR036942">
    <property type="entry name" value="Beta-barrel_TonB_sf"/>
</dbReference>
<evidence type="ECO:0000256" key="2">
    <source>
        <dbReference type="ARBA" id="ARBA00022448"/>
    </source>
</evidence>
<sequence length="1198" mass="133732">MKIDEKYGANIRMKMLQKILLIMKLTTFIMLFSLMQVSAVTNAQITIKGKNISLQQVLDKISAQSGYDFIYLDKDINHLKLIDVDFKNASITNVLETCLKNQPLFYAINDKTVLIRKKDEIAKSSSAIAAVDIRGIVLDEKGSPLVGVTIRVKNSDIAVQTSAAGEFILSGVDEGAVLQLSFLGYKKKEITVGKAHTLSIKMELLTSELEEVSVVNTGYQTISKERATGSFNTISQEQLEKPATSIAQRLIGTTAGMQATLDTDGNPRFEIRGQTALNIRDPFGIRNQNAAPLVVVDGFPIQGDFSTINPNDVESVTVLKDAAAASIWGAKSANGVIVVVTKKGKKGTPLAVNFSAFTRISKKLDLDYVNPLASSSETIDYEMKSFGNWGAQINGGVFPNDVYKSWSPGTIAMSEHNLGYISLAERDALLAKYKTLDNKKQIRDELLTNPTVQQYSLDLSGSTERMSNRVSLLFEDTQSNFKRSDNKKYTVNYNTSADVFKWLQINFGGLVNYNKVNRSGVNYNVNPYGSPNPLADIANIAPYEMLRNEDGSLTNISKYYTPILDRLVPMDRFPYADWSYNPIQEIENRKYTSEQLNTRLQAGLTFKIIKGLSFDTKVQYELFNTTNRNFNNENTFYVRNAVNTAASWDRATNRITLNLPKGGILEQNSSKTESYIFRNQLNFDRQFGEDHEINFIGGTEINHLISQTSNAPTAYGYNEETLSVGIFPNGPGTPTAPIRDWTGYNQSFGYVNKFTHITDRYFSLFANAAYTYKSKYTLSGSIRTDASNLITDDPSYRYAPFWSLGGSWRLNKEDFMQQVDWVDHLALRATYGYNGNVDRSTSFRPLIAIESSPNLYTGDYRATISSFGNPTLRWEKTGTWNIGVDYSLFQGALYGKVDIYNKSGKDLIATLSIPAVNGTTRQNLNNAAMTNKGIELELGTIQRIKGNDIVWRGNANFSYNKNKITQLFVANYNASWLVGGGSVAYVEGQDANTLWAYEYTGVINNQPTVAGLNGTNYDFAAATPGDGTSYLLNMGTTVAPYTFGFTNSFKVYDFNLSFIVTGKFGHQFKRKGFNYPATLSSRVLPNKKVGEVTNGDPMEIVPLPLNQIEPRYYFWDRFHPYMNYLVESASHLRMQEINLSYNLPVNLSTRINMKRIQVFAQGNDLFTVVANNAGEDPEYPLGTLKPQPRISLGIKCEL</sequence>
<proteinExistence type="inferred from homology"/>
<dbReference type="GO" id="GO:0009279">
    <property type="term" value="C:cell outer membrane"/>
    <property type="evidence" value="ECO:0007669"/>
    <property type="project" value="UniProtKB-SubCell"/>
</dbReference>
<dbReference type="NCBIfam" id="TIGR04056">
    <property type="entry name" value="OMP_RagA_SusC"/>
    <property type="match status" value="1"/>
</dbReference>
<evidence type="ECO:0000256" key="4">
    <source>
        <dbReference type="ARBA" id="ARBA00022692"/>
    </source>
</evidence>
<dbReference type="InterPro" id="IPR023997">
    <property type="entry name" value="TonB-dep_OMP_SusC/RagA_CS"/>
</dbReference>